<keyword evidence="2" id="KW-1185">Reference proteome</keyword>
<evidence type="ECO:0000313" key="1">
    <source>
        <dbReference type="EMBL" id="NRT20882.1"/>
    </source>
</evidence>
<evidence type="ECO:0000313" key="2">
    <source>
        <dbReference type="Proteomes" id="UP000779507"/>
    </source>
</evidence>
<comment type="caution">
    <text evidence="1">The sequence shown here is derived from an EMBL/GenBank/DDBJ whole genome shotgun (WGS) entry which is preliminary data.</text>
</comment>
<accession>A0ABX2FWV7</accession>
<dbReference type="EMBL" id="JABSNP010000022">
    <property type="protein sequence ID" value="NRT20882.1"/>
    <property type="molecule type" value="Genomic_DNA"/>
</dbReference>
<sequence length="166" mass="17649">MLYAGWELLNWVALYLVARAVFKALSLVVSEWGILKAGALFIILLSTCHGRSPAPAAGQATSVAATGDASGVDRGPHLVTIAEEPMGSVVLLVTKGALINPTGLQVARSVSGTFPGGHRWEPVGLGSYHIEKDRFTYGTTELLHWQLLGTTVYTQVKDLHGTVAIK</sequence>
<gene>
    <name evidence="1" type="ORF">HNP98_003726</name>
</gene>
<dbReference type="Proteomes" id="UP000779507">
    <property type="component" value="Unassembled WGS sequence"/>
</dbReference>
<protein>
    <submittedName>
        <fullName evidence="1">Uncharacterized protein</fullName>
    </submittedName>
</protein>
<name>A0ABX2FWV7_9BACT</name>
<proteinExistence type="predicted"/>
<reference evidence="1 2" key="1">
    <citation type="submission" date="2020-05" db="EMBL/GenBank/DDBJ databases">
        <title>Genomic Encyclopedia of Type Strains, Phase IV (KMG-V): Genome sequencing to study the core and pangenomes of soil and plant-associated prokaryotes.</title>
        <authorList>
            <person name="Whitman W."/>
        </authorList>
    </citation>
    <scope>NUCLEOTIDE SEQUENCE [LARGE SCALE GENOMIC DNA]</scope>
    <source>
        <strain evidence="1 2">9A</strain>
    </source>
</reference>
<organism evidence="1 2">
    <name type="scientific">Hymenobacter caeli</name>
    <dbReference type="NCBI Taxonomy" id="2735894"/>
    <lineage>
        <taxon>Bacteria</taxon>
        <taxon>Pseudomonadati</taxon>
        <taxon>Bacteroidota</taxon>
        <taxon>Cytophagia</taxon>
        <taxon>Cytophagales</taxon>
        <taxon>Hymenobacteraceae</taxon>
        <taxon>Hymenobacter</taxon>
    </lineage>
</organism>
<dbReference type="RefSeq" id="WP_173811647.1">
    <property type="nucleotide sequence ID" value="NZ_JABSNP010000022.1"/>
</dbReference>